<evidence type="ECO:0000313" key="10">
    <source>
        <dbReference type="WBParaSite" id="DME_0000213801-mRNA-1"/>
    </source>
</evidence>
<feature type="repeat" description="TPR" evidence="5">
    <location>
        <begin position="43"/>
        <end position="76"/>
    </location>
</feature>
<dbReference type="Pfam" id="PF00515">
    <property type="entry name" value="TPR_1"/>
    <property type="match status" value="1"/>
</dbReference>
<evidence type="ECO:0000313" key="7">
    <source>
        <dbReference type="EMBL" id="VDN56525.1"/>
    </source>
</evidence>
<dbReference type="AlphaFoldDB" id="A0A0N4U5K8"/>
<dbReference type="Proteomes" id="UP000038040">
    <property type="component" value="Unplaced"/>
</dbReference>
<dbReference type="EMBL" id="UYYG01001156">
    <property type="protein sequence ID" value="VDN56525.1"/>
    <property type="molecule type" value="Genomic_DNA"/>
</dbReference>
<dbReference type="InterPro" id="IPR051966">
    <property type="entry name" value="RPAP3"/>
</dbReference>
<dbReference type="InterPro" id="IPR011990">
    <property type="entry name" value="TPR-like_helical_dom_sf"/>
</dbReference>
<dbReference type="InterPro" id="IPR019734">
    <property type="entry name" value="TPR_rpt"/>
</dbReference>
<dbReference type="PANTHER" id="PTHR46423">
    <property type="entry name" value="RNA POLYMERASE II-ASSOCIATED PROTEIN 3"/>
    <property type="match status" value="1"/>
</dbReference>
<comment type="similarity">
    <text evidence="3">Belongs to the RPAP3 family.</text>
</comment>
<dbReference type="Pfam" id="PF13877">
    <property type="entry name" value="RPAP3_C"/>
    <property type="match status" value="1"/>
</dbReference>
<evidence type="ECO:0000256" key="2">
    <source>
        <dbReference type="ARBA" id="ARBA00022803"/>
    </source>
</evidence>
<sequence length="299" mass="33985">MDNSSSLEAAEEFRREGNQHFGAKRYFNAIRSYTKSLENFVTLNALSNRAQAYINVKQYELALIDANKALELDPNSVKALFRRARALANIGLFDVARTDINRLLVLDPKNVDAKKLKDQIDGKKNIDVIRIRSGNKCESTRSKMPLKKIEDIKIVRATSSNGSINEFDNTLTKNSAKSFLPEPATNSFKFVMDFRLLKENPGNFAKYFLSIDLNDYNKVIGEIIETDMISTLIKGLKEVIDSHSSDQIINCLMALASVSRFEIAAVFLDTRDKEELRQLLPLDGKNQEQVRLVYKMYDL</sequence>
<name>A0A0N4U5K8_DRAME</name>
<dbReference type="Proteomes" id="UP000274756">
    <property type="component" value="Unassembled WGS sequence"/>
</dbReference>
<reference evidence="7 9" key="2">
    <citation type="submission" date="2018-11" db="EMBL/GenBank/DDBJ databases">
        <authorList>
            <consortium name="Pathogen Informatics"/>
        </authorList>
    </citation>
    <scope>NUCLEOTIDE SEQUENCE [LARGE SCALE GENOMIC DNA]</scope>
</reference>
<dbReference type="PROSITE" id="PS50005">
    <property type="entry name" value="TPR"/>
    <property type="match status" value="1"/>
</dbReference>
<reference evidence="10" key="1">
    <citation type="submission" date="2017-02" db="UniProtKB">
        <authorList>
            <consortium name="WormBaseParasite"/>
        </authorList>
    </citation>
    <scope>IDENTIFICATION</scope>
</reference>
<keyword evidence="1" id="KW-0677">Repeat</keyword>
<keyword evidence="2 5" id="KW-0802">TPR repeat</keyword>
<feature type="domain" description="RNA-polymerase II-associated protein 3-like C-terminal" evidence="6">
    <location>
        <begin position="184"/>
        <end position="273"/>
    </location>
</feature>
<dbReference type="InterPro" id="IPR025986">
    <property type="entry name" value="RPAP3-like_C"/>
</dbReference>
<dbReference type="STRING" id="318479.A0A0N4U5K8"/>
<dbReference type="GO" id="GO:0101031">
    <property type="term" value="C:protein folding chaperone complex"/>
    <property type="evidence" value="ECO:0007669"/>
    <property type="project" value="TreeGrafter"/>
</dbReference>
<dbReference type="PANTHER" id="PTHR46423:SF1">
    <property type="entry name" value="RNA POLYMERASE II-ASSOCIATED PROTEIN 3"/>
    <property type="match status" value="1"/>
</dbReference>
<keyword evidence="9" id="KW-1185">Reference proteome</keyword>
<evidence type="ECO:0000313" key="8">
    <source>
        <dbReference type="Proteomes" id="UP000038040"/>
    </source>
</evidence>
<dbReference type="WBParaSite" id="DME_0000213801-mRNA-1">
    <property type="protein sequence ID" value="DME_0000213801-mRNA-1"/>
    <property type="gene ID" value="DME_0000213801"/>
</dbReference>
<evidence type="ECO:0000256" key="3">
    <source>
        <dbReference type="ARBA" id="ARBA00038275"/>
    </source>
</evidence>
<evidence type="ECO:0000256" key="4">
    <source>
        <dbReference type="ARBA" id="ARBA00040133"/>
    </source>
</evidence>
<gene>
    <name evidence="7" type="ORF">DME_LOCUS6498</name>
</gene>
<dbReference type="SMART" id="SM00028">
    <property type="entry name" value="TPR"/>
    <property type="match status" value="3"/>
</dbReference>
<evidence type="ECO:0000313" key="9">
    <source>
        <dbReference type="Proteomes" id="UP000274756"/>
    </source>
</evidence>
<accession>A0A0N4U5K8</accession>
<dbReference type="OrthoDB" id="245563at2759"/>
<evidence type="ECO:0000259" key="6">
    <source>
        <dbReference type="Pfam" id="PF13877"/>
    </source>
</evidence>
<proteinExistence type="inferred from homology"/>
<organism evidence="8 10">
    <name type="scientific">Dracunculus medinensis</name>
    <name type="common">Guinea worm</name>
    <dbReference type="NCBI Taxonomy" id="318479"/>
    <lineage>
        <taxon>Eukaryota</taxon>
        <taxon>Metazoa</taxon>
        <taxon>Ecdysozoa</taxon>
        <taxon>Nematoda</taxon>
        <taxon>Chromadorea</taxon>
        <taxon>Rhabditida</taxon>
        <taxon>Spirurina</taxon>
        <taxon>Dracunculoidea</taxon>
        <taxon>Dracunculidae</taxon>
        <taxon>Dracunculus</taxon>
    </lineage>
</organism>
<evidence type="ECO:0000256" key="5">
    <source>
        <dbReference type="PROSITE-ProRule" id="PRU00339"/>
    </source>
</evidence>
<dbReference type="SUPFAM" id="SSF48452">
    <property type="entry name" value="TPR-like"/>
    <property type="match status" value="1"/>
</dbReference>
<dbReference type="Gene3D" id="1.25.40.10">
    <property type="entry name" value="Tetratricopeptide repeat domain"/>
    <property type="match status" value="1"/>
</dbReference>
<evidence type="ECO:0000256" key="1">
    <source>
        <dbReference type="ARBA" id="ARBA00022737"/>
    </source>
</evidence>
<protein>
    <recommendedName>
        <fullName evidence="4">RNA polymerase II-associated protein 3</fullName>
    </recommendedName>
</protein>